<evidence type="ECO:0000256" key="11">
    <source>
        <dbReference type="ARBA" id="ARBA00023098"/>
    </source>
</evidence>
<feature type="transmembrane region" description="Helical" evidence="19">
    <location>
        <begin position="59"/>
        <end position="79"/>
    </location>
</feature>
<evidence type="ECO:0000256" key="13">
    <source>
        <dbReference type="ARBA" id="ARBA00023209"/>
    </source>
</evidence>
<dbReference type="CDD" id="cd14263">
    <property type="entry name" value="DAGK_IM_like"/>
    <property type="match status" value="1"/>
</dbReference>
<evidence type="ECO:0000256" key="15">
    <source>
        <dbReference type="PIRSR" id="PIRSR600829-1"/>
    </source>
</evidence>
<feature type="binding site" evidence="16">
    <location>
        <position position="73"/>
    </location>
    <ligand>
        <name>substrate</name>
    </ligand>
</feature>
<evidence type="ECO:0000256" key="1">
    <source>
        <dbReference type="ARBA" id="ARBA00004651"/>
    </source>
</evidence>
<comment type="similarity">
    <text evidence="2">Belongs to the bacterial diacylglycerol kinase family.</text>
</comment>
<organism evidence="20 21">
    <name type="scientific">Desulfofustis glycolicus DSM 9705</name>
    <dbReference type="NCBI Taxonomy" id="1121409"/>
    <lineage>
        <taxon>Bacteria</taxon>
        <taxon>Pseudomonadati</taxon>
        <taxon>Thermodesulfobacteriota</taxon>
        <taxon>Desulfobulbia</taxon>
        <taxon>Desulfobulbales</taxon>
        <taxon>Desulfocapsaceae</taxon>
        <taxon>Desulfofustis</taxon>
    </lineage>
</organism>
<keyword evidence="12 19" id="KW-0472">Membrane</keyword>
<dbReference type="GO" id="GO:0005886">
    <property type="term" value="C:plasma membrane"/>
    <property type="evidence" value="ECO:0007669"/>
    <property type="project" value="UniProtKB-SubCell"/>
</dbReference>
<evidence type="ECO:0000256" key="16">
    <source>
        <dbReference type="PIRSR" id="PIRSR600829-2"/>
    </source>
</evidence>
<sequence>MRNKFLGTGEDGYHPIRKIKVVLSGLAFAVRYDFSVTYKLVASLGVLLFFSFFRQWIDFLLLLAVTAMMLQAELFNSAIEAVCDFITTRESHKIKVIKDISAAAAGISILIWAVVLAVEAYRVARLLYFWAAR</sequence>
<evidence type="ECO:0000256" key="8">
    <source>
        <dbReference type="ARBA" id="ARBA00022777"/>
    </source>
</evidence>
<keyword evidence="3" id="KW-1003">Cell membrane</keyword>
<dbReference type="InterPro" id="IPR036945">
    <property type="entry name" value="DAGK_sf"/>
</dbReference>
<dbReference type="GO" id="GO:0008654">
    <property type="term" value="P:phospholipid biosynthetic process"/>
    <property type="evidence" value="ECO:0007669"/>
    <property type="project" value="UniProtKB-KW"/>
</dbReference>
<accession>A0A1M5X0Y1</accession>
<evidence type="ECO:0000256" key="9">
    <source>
        <dbReference type="ARBA" id="ARBA00022840"/>
    </source>
</evidence>
<evidence type="ECO:0000313" key="20">
    <source>
        <dbReference type="EMBL" id="SHH93282.1"/>
    </source>
</evidence>
<dbReference type="AlphaFoldDB" id="A0A1M5X0Y1"/>
<evidence type="ECO:0000256" key="4">
    <source>
        <dbReference type="ARBA" id="ARBA00022516"/>
    </source>
</evidence>
<keyword evidence="10 19" id="KW-1133">Transmembrane helix</keyword>
<keyword evidence="7 17" id="KW-0547">Nucleotide-binding</keyword>
<feature type="active site" description="Proton acceptor" evidence="15">
    <location>
        <position position="73"/>
    </location>
</feature>
<feature type="transmembrane region" description="Helical" evidence="19">
    <location>
        <begin position="36"/>
        <end position="53"/>
    </location>
</feature>
<dbReference type="GO" id="GO:0005524">
    <property type="term" value="F:ATP binding"/>
    <property type="evidence" value="ECO:0007669"/>
    <property type="project" value="UniProtKB-KW"/>
</dbReference>
<feature type="binding site" evidence="17">
    <location>
        <position position="80"/>
    </location>
    <ligand>
        <name>ATP</name>
        <dbReference type="ChEBI" id="CHEBI:30616"/>
    </ligand>
</feature>
<dbReference type="Pfam" id="PF01219">
    <property type="entry name" value="DAGK_prokar"/>
    <property type="match status" value="1"/>
</dbReference>
<dbReference type="OrthoDB" id="9796011at2"/>
<evidence type="ECO:0000256" key="2">
    <source>
        <dbReference type="ARBA" id="ARBA00005967"/>
    </source>
</evidence>
<dbReference type="PANTHER" id="PTHR34299">
    <property type="entry name" value="DIACYLGLYCEROL KINASE"/>
    <property type="match status" value="1"/>
</dbReference>
<evidence type="ECO:0000256" key="6">
    <source>
        <dbReference type="ARBA" id="ARBA00022692"/>
    </source>
</evidence>
<evidence type="ECO:0000256" key="5">
    <source>
        <dbReference type="ARBA" id="ARBA00022679"/>
    </source>
</evidence>
<dbReference type="Proteomes" id="UP000184139">
    <property type="component" value="Unassembled WGS sequence"/>
</dbReference>
<keyword evidence="14" id="KW-1208">Phospholipid metabolism</keyword>
<evidence type="ECO:0000256" key="14">
    <source>
        <dbReference type="ARBA" id="ARBA00023264"/>
    </source>
</evidence>
<comment type="cofactor">
    <cofactor evidence="18">
        <name>Mg(2+)</name>
        <dbReference type="ChEBI" id="CHEBI:18420"/>
    </cofactor>
    <text evidence="18">Mn(2+), Zn(2+), Cd(2+) and Co(2+) support activity to lesser extents.</text>
</comment>
<dbReference type="InterPro" id="IPR000829">
    <property type="entry name" value="DAGK"/>
</dbReference>
<dbReference type="PANTHER" id="PTHR34299:SF1">
    <property type="entry name" value="DIACYLGLYCEROL KINASE"/>
    <property type="match status" value="1"/>
</dbReference>
<keyword evidence="11" id="KW-0443">Lipid metabolism</keyword>
<evidence type="ECO:0000256" key="10">
    <source>
        <dbReference type="ARBA" id="ARBA00022989"/>
    </source>
</evidence>
<evidence type="ECO:0000256" key="3">
    <source>
        <dbReference type="ARBA" id="ARBA00022475"/>
    </source>
</evidence>
<name>A0A1M5X0Y1_9BACT</name>
<feature type="transmembrane region" description="Helical" evidence="19">
    <location>
        <begin position="100"/>
        <end position="121"/>
    </location>
</feature>
<protein>
    <submittedName>
        <fullName evidence="20">Diacylglycerol kinase (ATP)</fullName>
    </submittedName>
</protein>
<evidence type="ECO:0000256" key="19">
    <source>
        <dbReference type="SAM" id="Phobius"/>
    </source>
</evidence>
<evidence type="ECO:0000256" key="12">
    <source>
        <dbReference type="ARBA" id="ARBA00023136"/>
    </source>
</evidence>
<dbReference type="Gene3D" id="1.10.287.3610">
    <property type="match status" value="1"/>
</dbReference>
<dbReference type="STRING" id="1121409.SAMN02745124_02647"/>
<dbReference type="EMBL" id="FQXS01000016">
    <property type="protein sequence ID" value="SHH93282.1"/>
    <property type="molecule type" value="Genomic_DNA"/>
</dbReference>
<evidence type="ECO:0000256" key="18">
    <source>
        <dbReference type="PIRSR" id="PIRSR600829-4"/>
    </source>
</evidence>
<keyword evidence="18" id="KW-0460">Magnesium</keyword>
<evidence type="ECO:0000256" key="17">
    <source>
        <dbReference type="PIRSR" id="PIRSR600829-3"/>
    </source>
</evidence>
<keyword evidence="13" id="KW-0594">Phospholipid biosynthesis</keyword>
<comment type="subcellular location">
    <subcellularLocation>
        <location evidence="1">Cell membrane</location>
        <topology evidence="1">Multi-pass membrane protein</topology>
    </subcellularLocation>
</comment>
<keyword evidence="6 19" id="KW-0812">Transmembrane</keyword>
<gene>
    <name evidence="20" type="ORF">SAMN02745124_02647</name>
</gene>
<dbReference type="RefSeq" id="WP_073376766.1">
    <property type="nucleotide sequence ID" value="NZ_FQXS01000016.1"/>
</dbReference>
<feature type="binding site" evidence="17">
    <location>
        <begin position="90"/>
        <end position="92"/>
    </location>
    <ligand>
        <name>ATP</name>
        <dbReference type="ChEBI" id="CHEBI:30616"/>
    </ligand>
</feature>
<keyword evidence="4" id="KW-0444">Lipid biosynthesis</keyword>
<reference evidence="20 21" key="1">
    <citation type="submission" date="2016-11" db="EMBL/GenBank/DDBJ databases">
        <authorList>
            <person name="Jaros S."/>
            <person name="Januszkiewicz K."/>
            <person name="Wedrychowicz H."/>
        </authorList>
    </citation>
    <scope>NUCLEOTIDE SEQUENCE [LARGE SCALE GENOMIC DNA]</scope>
    <source>
        <strain evidence="20 21">DSM 9705</strain>
    </source>
</reference>
<keyword evidence="8 20" id="KW-0418">Kinase</keyword>
<keyword evidence="9 17" id="KW-0067">ATP-binding</keyword>
<evidence type="ECO:0000256" key="7">
    <source>
        <dbReference type="ARBA" id="ARBA00022741"/>
    </source>
</evidence>
<feature type="binding site" evidence="17">
    <location>
        <begin position="98"/>
        <end position="99"/>
    </location>
    <ligand>
        <name>ATP</name>
        <dbReference type="ChEBI" id="CHEBI:30616"/>
    </ligand>
</feature>
<keyword evidence="5" id="KW-0808">Transferase</keyword>
<dbReference type="GO" id="GO:0016301">
    <property type="term" value="F:kinase activity"/>
    <property type="evidence" value="ECO:0007669"/>
    <property type="project" value="UniProtKB-KW"/>
</dbReference>
<dbReference type="GO" id="GO:0046872">
    <property type="term" value="F:metal ion binding"/>
    <property type="evidence" value="ECO:0007669"/>
    <property type="project" value="UniProtKB-KW"/>
</dbReference>
<proteinExistence type="inferred from homology"/>
<keyword evidence="21" id="KW-1185">Reference proteome</keyword>
<evidence type="ECO:0000313" key="21">
    <source>
        <dbReference type="Proteomes" id="UP000184139"/>
    </source>
</evidence>
<feature type="binding site" evidence="18">
    <location>
        <position position="80"/>
    </location>
    <ligand>
        <name>a divalent metal cation</name>
        <dbReference type="ChEBI" id="CHEBI:60240"/>
    </ligand>
</feature>
<keyword evidence="18" id="KW-0479">Metal-binding</keyword>